<reference evidence="3" key="1">
    <citation type="submission" date="2022-11" db="UniProtKB">
        <authorList>
            <consortium name="WormBaseParasite"/>
        </authorList>
    </citation>
    <scope>IDENTIFICATION</scope>
</reference>
<dbReference type="AlphaFoldDB" id="A0A915JAN6"/>
<feature type="region of interest" description="Disordered" evidence="1">
    <location>
        <begin position="22"/>
        <end position="66"/>
    </location>
</feature>
<dbReference type="WBParaSite" id="nRc.2.0.1.t23217-RA">
    <property type="protein sequence ID" value="nRc.2.0.1.t23217-RA"/>
    <property type="gene ID" value="nRc.2.0.1.g23217"/>
</dbReference>
<protein>
    <submittedName>
        <fullName evidence="3">Uncharacterized protein</fullName>
    </submittedName>
</protein>
<name>A0A915JAN6_ROMCU</name>
<evidence type="ECO:0000313" key="3">
    <source>
        <dbReference type="WBParaSite" id="nRc.2.0.1.t23217-RA"/>
    </source>
</evidence>
<dbReference type="Proteomes" id="UP000887565">
    <property type="component" value="Unplaced"/>
</dbReference>
<evidence type="ECO:0000256" key="1">
    <source>
        <dbReference type="SAM" id="MobiDB-lite"/>
    </source>
</evidence>
<accession>A0A915JAN6</accession>
<keyword evidence="2" id="KW-1185">Reference proteome</keyword>
<proteinExistence type="predicted"/>
<evidence type="ECO:0000313" key="2">
    <source>
        <dbReference type="Proteomes" id="UP000887565"/>
    </source>
</evidence>
<organism evidence="2 3">
    <name type="scientific">Romanomermis culicivorax</name>
    <name type="common">Nematode worm</name>
    <dbReference type="NCBI Taxonomy" id="13658"/>
    <lineage>
        <taxon>Eukaryota</taxon>
        <taxon>Metazoa</taxon>
        <taxon>Ecdysozoa</taxon>
        <taxon>Nematoda</taxon>
        <taxon>Enoplea</taxon>
        <taxon>Dorylaimia</taxon>
        <taxon>Mermithida</taxon>
        <taxon>Mermithoidea</taxon>
        <taxon>Mermithidae</taxon>
        <taxon>Romanomermis</taxon>
    </lineage>
</organism>
<sequence length="66" mass="7427">EKKKEKDREELWKRLEQLELSHIQTSNSNNNNNSATAVTTTAPNSSPPAPSTPNVQNSPRSKKKRI</sequence>
<feature type="compositionally biased region" description="Low complexity" evidence="1">
    <location>
        <begin position="25"/>
        <end position="44"/>
    </location>
</feature>